<accession>A0A2U1NWQ0</accession>
<keyword evidence="3" id="KW-1185">Reference proteome</keyword>
<dbReference type="OrthoDB" id="687122at2759"/>
<protein>
    <submittedName>
        <fullName evidence="2">F-box domain-containing protein</fullName>
    </submittedName>
</protein>
<feature type="region of interest" description="Disordered" evidence="1">
    <location>
        <begin position="27"/>
        <end position="57"/>
    </location>
</feature>
<comment type="caution">
    <text evidence="2">The sequence shown here is derived from an EMBL/GenBank/DDBJ whole genome shotgun (WGS) entry which is preliminary data.</text>
</comment>
<dbReference type="EMBL" id="PKPP01002059">
    <property type="protein sequence ID" value="PWA77918.1"/>
    <property type="molecule type" value="Genomic_DNA"/>
</dbReference>
<sequence length="306" mass="35386">MALTYLISIFHQHSSIPPHLRLRHLHAPPPPPFLPTPQPTRHLTRPRNSSHDADRTPARALRLDGNRASARAGVANFSPPRLVSVYGYGKVHICYFFGYDELRNEHKVLNIRMFYGMGRPSSVEIFLFELSSFAWRKIDAEIPVDISGETWDESAKRSVCVNSVIHLMLVFETNEMDLWMLKDYEERVWVKETIVFGQWWTDLDAPFPLECFNVNEIAFVPKRVSKNMIRVPVYDMKTRRFKSVKYYLGGHFLRSRTVVFHQVRSYVQSILPLERNEATSVAVDTLTKGVQSNFGGVRMTFHFGAK</sequence>
<evidence type="ECO:0000313" key="3">
    <source>
        <dbReference type="Proteomes" id="UP000245207"/>
    </source>
</evidence>
<evidence type="ECO:0000256" key="1">
    <source>
        <dbReference type="SAM" id="MobiDB-lite"/>
    </source>
</evidence>
<evidence type="ECO:0000313" key="2">
    <source>
        <dbReference type="EMBL" id="PWA77918.1"/>
    </source>
</evidence>
<feature type="compositionally biased region" description="Pro residues" evidence="1">
    <location>
        <begin position="27"/>
        <end position="38"/>
    </location>
</feature>
<organism evidence="2 3">
    <name type="scientific">Artemisia annua</name>
    <name type="common">Sweet wormwood</name>
    <dbReference type="NCBI Taxonomy" id="35608"/>
    <lineage>
        <taxon>Eukaryota</taxon>
        <taxon>Viridiplantae</taxon>
        <taxon>Streptophyta</taxon>
        <taxon>Embryophyta</taxon>
        <taxon>Tracheophyta</taxon>
        <taxon>Spermatophyta</taxon>
        <taxon>Magnoliopsida</taxon>
        <taxon>eudicotyledons</taxon>
        <taxon>Gunneridae</taxon>
        <taxon>Pentapetalae</taxon>
        <taxon>asterids</taxon>
        <taxon>campanulids</taxon>
        <taxon>Asterales</taxon>
        <taxon>Asteraceae</taxon>
        <taxon>Asteroideae</taxon>
        <taxon>Anthemideae</taxon>
        <taxon>Artemisiinae</taxon>
        <taxon>Artemisia</taxon>
    </lineage>
</organism>
<dbReference type="PANTHER" id="PTHR31111:SF125">
    <property type="entry name" value="F-BOX PROTEIN CPR30-LIKE"/>
    <property type="match status" value="1"/>
</dbReference>
<gene>
    <name evidence="2" type="ORF">CTI12_AA219580</name>
</gene>
<reference evidence="2 3" key="1">
    <citation type="journal article" date="2018" name="Mol. Plant">
        <title>The genome of Artemisia annua provides insight into the evolution of Asteraceae family and artemisinin biosynthesis.</title>
        <authorList>
            <person name="Shen Q."/>
            <person name="Zhang L."/>
            <person name="Liao Z."/>
            <person name="Wang S."/>
            <person name="Yan T."/>
            <person name="Shi P."/>
            <person name="Liu M."/>
            <person name="Fu X."/>
            <person name="Pan Q."/>
            <person name="Wang Y."/>
            <person name="Lv Z."/>
            <person name="Lu X."/>
            <person name="Zhang F."/>
            <person name="Jiang W."/>
            <person name="Ma Y."/>
            <person name="Chen M."/>
            <person name="Hao X."/>
            <person name="Li L."/>
            <person name="Tang Y."/>
            <person name="Lv G."/>
            <person name="Zhou Y."/>
            <person name="Sun X."/>
            <person name="Brodelius P.E."/>
            <person name="Rose J.K.C."/>
            <person name="Tang K."/>
        </authorList>
    </citation>
    <scope>NUCLEOTIDE SEQUENCE [LARGE SCALE GENOMIC DNA]</scope>
    <source>
        <strain evidence="3">cv. Huhao1</strain>
        <tissue evidence="2">Leaf</tissue>
    </source>
</reference>
<proteinExistence type="predicted"/>
<dbReference type="Proteomes" id="UP000245207">
    <property type="component" value="Unassembled WGS sequence"/>
</dbReference>
<name>A0A2U1NWQ0_ARTAN</name>
<dbReference type="AlphaFoldDB" id="A0A2U1NWQ0"/>
<dbReference type="PANTHER" id="PTHR31111">
    <property type="entry name" value="BNAA05G37150D PROTEIN-RELATED"/>
    <property type="match status" value="1"/>
</dbReference>